<evidence type="ECO:0000313" key="2">
    <source>
        <dbReference type="EMBL" id="JAC52260.1"/>
    </source>
</evidence>
<evidence type="ECO:0000256" key="1">
    <source>
        <dbReference type="SAM" id="MobiDB-lite"/>
    </source>
</evidence>
<proteinExistence type="predicted"/>
<sequence length="217" mass="23137">VVLSKVLTSECAGQLLKRIILLNLTLKKKRVCPKMLLKLICVIALTQALVSAAPKKKASEEHVAALFVKDTDNGELRFLTGTSNVNQLITQGQDFLEQLRPNSGSNNIQPIYIDLNGAVQTTSPTVTSSSTGSGGNGGAVGAVASNASPVADLLPQIVGQAVAGGNTSPTTTTSGGRRRRIIRRGNKRRQGNRRRNRRRPAKRNQGAKVVVLRPQQG</sequence>
<dbReference type="OrthoDB" id="6621660at2759"/>
<feature type="non-terminal residue" evidence="2">
    <location>
        <position position="1"/>
    </location>
</feature>
<dbReference type="AlphaFoldDB" id="A0A034WDR1"/>
<reference evidence="2" key="1">
    <citation type="journal article" date="2014" name="BMC Genomics">
        <title>Characterizing the developmental transcriptome of the oriental fruit fly, Bactrocera dorsalis (Diptera: Tephritidae) through comparative genomic analysis with Drosophila melanogaster utilizing modENCODE datasets.</title>
        <authorList>
            <person name="Geib S.M."/>
            <person name="Calla B."/>
            <person name="Hall B."/>
            <person name="Hou S."/>
            <person name="Manoukis N.C."/>
        </authorList>
    </citation>
    <scope>NUCLEOTIDE SEQUENCE</scope>
    <source>
        <strain evidence="2">Punador</strain>
    </source>
</reference>
<feature type="compositionally biased region" description="Low complexity" evidence="1">
    <location>
        <begin position="163"/>
        <end position="175"/>
    </location>
</feature>
<accession>A0A034WDR1</accession>
<name>A0A034WDR1_BACDO</name>
<protein>
    <submittedName>
        <fullName evidence="2">Uncharacterized protein</fullName>
    </submittedName>
</protein>
<dbReference type="EMBL" id="GAKP01006692">
    <property type="protein sequence ID" value="JAC52260.1"/>
    <property type="molecule type" value="Transcribed_RNA"/>
</dbReference>
<organism evidence="2">
    <name type="scientific">Bactrocera dorsalis</name>
    <name type="common">Oriental fruit fly</name>
    <name type="synonym">Dacus dorsalis</name>
    <dbReference type="NCBI Taxonomy" id="27457"/>
    <lineage>
        <taxon>Eukaryota</taxon>
        <taxon>Metazoa</taxon>
        <taxon>Ecdysozoa</taxon>
        <taxon>Arthropoda</taxon>
        <taxon>Hexapoda</taxon>
        <taxon>Insecta</taxon>
        <taxon>Pterygota</taxon>
        <taxon>Neoptera</taxon>
        <taxon>Endopterygota</taxon>
        <taxon>Diptera</taxon>
        <taxon>Brachycera</taxon>
        <taxon>Muscomorpha</taxon>
        <taxon>Tephritoidea</taxon>
        <taxon>Tephritidae</taxon>
        <taxon>Bactrocera</taxon>
        <taxon>Bactrocera</taxon>
    </lineage>
</organism>
<feature type="region of interest" description="Disordered" evidence="1">
    <location>
        <begin position="161"/>
        <end position="217"/>
    </location>
</feature>
<feature type="compositionally biased region" description="Basic residues" evidence="1">
    <location>
        <begin position="176"/>
        <end position="202"/>
    </location>
</feature>